<gene>
    <name evidence="1" type="ORF">CCMSSC00406_0009924</name>
</gene>
<evidence type="ECO:0000313" key="2">
    <source>
        <dbReference type="Proteomes" id="UP000824881"/>
    </source>
</evidence>
<reference evidence="1 2" key="1">
    <citation type="journal article" date="2021" name="Appl. Environ. Microbiol.">
        <title>Genetic linkage and physical mapping for an oyster mushroom Pleurotus cornucopiae and QTL analysis for the trait cap color.</title>
        <authorList>
            <person name="Zhang Y."/>
            <person name="Gao W."/>
            <person name="Sonnenberg A."/>
            <person name="Chen Q."/>
            <person name="Zhang J."/>
            <person name="Huang C."/>
        </authorList>
    </citation>
    <scope>NUCLEOTIDE SEQUENCE [LARGE SCALE GENOMIC DNA]</scope>
    <source>
        <strain evidence="1">CCMSSC00406</strain>
    </source>
</reference>
<dbReference type="Proteomes" id="UP000824881">
    <property type="component" value="Unassembled WGS sequence"/>
</dbReference>
<keyword evidence="2" id="KW-1185">Reference proteome</keyword>
<evidence type="ECO:0000313" key="1">
    <source>
        <dbReference type="EMBL" id="KAG9221488.1"/>
    </source>
</evidence>
<proteinExistence type="predicted"/>
<protein>
    <submittedName>
        <fullName evidence="1">Uncharacterized protein</fullName>
    </submittedName>
</protein>
<organism evidence="1 2">
    <name type="scientific">Pleurotus cornucopiae</name>
    <name type="common">Cornucopia mushroom</name>
    <dbReference type="NCBI Taxonomy" id="5321"/>
    <lineage>
        <taxon>Eukaryota</taxon>
        <taxon>Fungi</taxon>
        <taxon>Dikarya</taxon>
        <taxon>Basidiomycota</taxon>
        <taxon>Agaricomycotina</taxon>
        <taxon>Agaricomycetes</taxon>
        <taxon>Agaricomycetidae</taxon>
        <taxon>Agaricales</taxon>
        <taxon>Pleurotineae</taxon>
        <taxon>Pleurotaceae</taxon>
        <taxon>Pleurotus</taxon>
    </lineage>
</organism>
<sequence>MASWSSLAGSGFSYSWLDEHVQKQAAVQNTVTGSSSLTPAPTPASNQQGCEQGINPQALQHGYLDFGDVHNTSASTPTPTTVAPTPGSGNSSPGPSYAPIPPAVNEDLAVPETVAQYPVALDAASSATPAADFEQAPSTYPDSNLINGLALRALLQASAHRVEQTVNDFRPRTPMLSPNAKARLARWEKDVNFHEPDTNDAVHLPNEDSYANGAVPETQEPLLSLPPPDVRAPAYDHGQSAYTQQDGQFLDPSLAPAHGLNPLPVQPQVYYYGTPQGYSTVPPAPYPPMGVPPSNYYGLPGPQPPYQYGYYPNNYYNYYIPNGSDGSGLAAALPQFSMPGFPMQHPFEQPSASLSSSKPLSASGRPNESAQLPAGEAASASSKRKRPAAGRKGKGKAKELEENVEQGTSVTFIEERADGEVAPPPKKARRTIKASQDAAGDTKPARKNRTYTQVGDNRFHCSHCGRDDLTKAATKKHAEMCGRALAANQPEPVGIPSMAGAQFTFAYDAAARTTQGENGLSAEVGSDDLNGNANDKNDENDVYADVAGPSSVTLEDIPKPKKKATKGKAAKKN</sequence>
<accession>A0ACB7IVE2</accession>
<dbReference type="EMBL" id="WQMT02000006">
    <property type="protein sequence ID" value="KAG9221488.1"/>
    <property type="molecule type" value="Genomic_DNA"/>
</dbReference>
<comment type="caution">
    <text evidence="1">The sequence shown here is derived from an EMBL/GenBank/DDBJ whole genome shotgun (WGS) entry which is preliminary data.</text>
</comment>
<name>A0ACB7IVE2_PLECO</name>